<dbReference type="PANTHER" id="PTHR31191:SF4">
    <property type="entry name" value="CENTROSOMAL PROTEIN OF 126 KDA"/>
    <property type="match status" value="1"/>
</dbReference>
<dbReference type="GO" id="GO:1905515">
    <property type="term" value="P:non-motile cilium assembly"/>
    <property type="evidence" value="ECO:0007669"/>
    <property type="project" value="InterPro"/>
</dbReference>
<protein>
    <submittedName>
        <fullName evidence="2">Centrosomal protein 126</fullName>
    </submittedName>
</protein>
<name>A0A834E640_9CHIR</name>
<organism evidence="2 3">
    <name type="scientific">Phyllostomus discolor</name>
    <name type="common">pale spear-nosed bat</name>
    <dbReference type="NCBI Taxonomy" id="89673"/>
    <lineage>
        <taxon>Eukaryota</taxon>
        <taxon>Metazoa</taxon>
        <taxon>Chordata</taxon>
        <taxon>Craniata</taxon>
        <taxon>Vertebrata</taxon>
        <taxon>Euteleostomi</taxon>
        <taxon>Mammalia</taxon>
        <taxon>Eutheria</taxon>
        <taxon>Laurasiatheria</taxon>
        <taxon>Chiroptera</taxon>
        <taxon>Yangochiroptera</taxon>
        <taxon>Phyllostomidae</taxon>
        <taxon>Phyllostominae</taxon>
        <taxon>Phyllostomus</taxon>
    </lineage>
</organism>
<comment type="caution">
    <text evidence="2">The sequence shown here is derived from an EMBL/GenBank/DDBJ whole genome shotgun (WGS) entry which is preliminary data.</text>
</comment>
<reference evidence="2 3" key="1">
    <citation type="journal article" date="2020" name="Nature">
        <title>Six reference-quality genomes reveal evolution of bat adaptations.</title>
        <authorList>
            <person name="Jebb D."/>
            <person name="Huang Z."/>
            <person name="Pippel M."/>
            <person name="Hughes G.M."/>
            <person name="Lavrichenko K."/>
            <person name="Devanna P."/>
            <person name="Winkler S."/>
            <person name="Jermiin L.S."/>
            <person name="Skirmuntt E.C."/>
            <person name="Katzourakis A."/>
            <person name="Burkitt-Gray L."/>
            <person name="Ray D.A."/>
            <person name="Sullivan K.A.M."/>
            <person name="Roscito J.G."/>
            <person name="Kirilenko B.M."/>
            <person name="Davalos L.M."/>
            <person name="Corthals A.P."/>
            <person name="Power M.L."/>
            <person name="Jones G."/>
            <person name="Ransome R.D."/>
            <person name="Dechmann D.K.N."/>
            <person name="Locatelli A.G."/>
            <person name="Puechmaille S.J."/>
            <person name="Fedrigo O."/>
            <person name="Jarvis E.D."/>
            <person name="Hiller M."/>
            <person name="Vernes S.C."/>
            <person name="Myers E.W."/>
            <person name="Teeling E.C."/>
        </authorList>
    </citation>
    <scope>NUCLEOTIDE SEQUENCE [LARGE SCALE GENOMIC DNA]</scope>
    <source>
        <strain evidence="2">Bat1K_MPI-CBG_1</strain>
    </source>
</reference>
<dbReference type="EMBL" id="JABVXQ010000006">
    <property type="protein sequence ID" value="KAF6102652.1"/>
    <property type="molecule type" value="Genomic_DNA"/>
</dbReference>
<gene>
    <name evidence="2" type="ORF">HJG60_002642</name>
</gene>
<dbReference type="PANTHER" id="PTHR31191">
    <property type="entry name" value="CENTROSOMAL PROTEIN CEP126"/>
    <property type="match status" value="1"/>
</dbReference>
<dbReference type="Pfam" id="PF15352">
    <property type="entry name" value="K1377"/>
    <property type="match status" value="1"/>
</dbReference>
<feature type="compositionally biased region" description="Polar residues" evidence="1">
    <location>
        <begin position="21"/>
        <end position="49"/>
    </location>
</feature>
<dbReference type="GO" id="GO:0030496">
    <property type="term" value="C:midbody"/>
    <property type="evidence" value="ECO:0007669"/>
    <property type="project" value="TreeGrafter"/>
</dbReference>
<dbReference type="AlphaFoldDB" id="A0A834E640"/>
<feature type="region of interest" description="Disordered" evidence="1">
    <location>
        <begin position="1"/>
        <end position="62"/>
    </location>
</feature>
<dbReference type="GO" id="GO:0097546">
    <property type="term" value="C:ciliary base"/>
    <property type="evidence" value="ECO:0007669"/>
    <property type="project" value="InterPro"/>
</dbReference>
<dbReference type="GO" id="GO:0007052">
    <property type="term" value="P:mitotic spindle organization"/>
    <property type="evidence" value="ECO:0007669"/>
    <property type="project" value="InterPro"/>
</dbReference>
<evidence type="ECO:0000313" key="2">
    <source>
        <dbReference type="EMBL" id="KAF6102652.1"/>
    </source>
</evidence>
<dbReference type="GO" id="GO:0005813">
    <property type="term" value="C:centrosome"/>
    <property type="evidence" value="ECO:0007669"/>
    <property type="project" value="InterPro"/>
</dbReference>
<feature type="compositionally biased region" description="Basic residues" evidence="1">
    <location>
        <begin position="1"/>
        <end position="17"/>
    </location>
</feature>
<accession>A0A834E640</accession>
<dbReference type="GO" id="GO:0031122">
    <property type="term" value="P:cytoplasmic microtubule organization"/>
    <property type="evidence" value="ECO:0007669"/>
    <property type="project" value="InterPro"/>
</dbReference>
<dbReference type="InterPro" id="IPR028257">
    <property type="entry name" value="CEP126"/>
</dbReference>
<sequence>MRRKRIVGNKKRTRLEKKKQNPGSVGQKCSKQMNNFGPSVQLSSSQPKQTTRDTSDIEEVSDSTSEFLMAENLVKSSVPEDEILSVMSGKQLQKPDMALNKTQQFNICALSAEEQKILQSLDRLNERLYYVQETICKNPSIKNTFQIIPFLNIQPRTSQSPDVGSILQRKY</sequence>
<evidence type="ECO:0000256" key="1">
    <source>
        <dbReference type="SAM" id="MobiDB-lite"/>
    </source>
</evidence>
<evidence type="ECO:0000313" key="3">
    <source>
        <dbReference type="Proteomes" id="UP000664940"/>
    </source>
</evidence>
<proteinExistence type="predicted"/>
<dbReference type="Proteomes" id="UP000664940">
    <property type="component" value="Unassembled WGS sequence"/>
</dbReference>